<proteinExistence type="inferred from homology"/>
<evidence type="ECO:0000313" key="5">
    <source>
        <dbReference type="Proteomes" id="UP000800094"/>
    </source>
</evidence>
<organism evidence="4 5">
    <name type="scientific">Trematosphaeria pertusa</name>
    <dbReference type="NCBI Taxonomy" id="390896"/>
    <lineage>
        <taxon>Eukaryota</taxon>
        <taxon>Fungi</taxon>
        <taxon>Dikarya</taxon>
        <taxon>Ascomycota</taxon>
        <taxon>Pezizomycotina</taxon>
        <taxon>Dothideomycetes</taxon>
        <taxon>Pleosporomycetidae</taxon>
        <taxon>Pleosporales</taxon>
        <taxon>Massarineae</taxon>
        <taxon>Trematosphaeriaceae</taxon>
        <taxon>Trematosphaeria</taxon>
    </lineage>
</organism>
<gene>
    <name evidence="4" type="ORF">BU26DRAFT_152839</name>
</gene>
<dbReference type="EMBL" id="ML987190">
    <property type="protein sequence ID" value="KAF2255250.1"/>
    <property type="molecule type" value="Genomic_DNA"/>
</dbReference>
<dbReference type="InterPro" id="IPR036291">
    <property type="entry name" value="NAD(P)-bd_dom_sf"/>
</dbReference>
<dbReference type="AlphaFoldDB" id="A0A6A6J078"/>
<dbReference type="InterPro" id="IPR002347">
    <property type="entry name" value="SDR_fam"/>
</dbReference>
<evidence type="ECO:0000256" key="2">
    <source>
        <dbReference type="ARBA" id="ARBA00023002"/>
    </source>
</evidence>
<evidence type="ECO:0000256" key="1">
    <source>
        <dbReference type="ARBA" id="ARBA00006484"/>
    </source>
</evidence>
<sequence>MATPPPSTGYFFPGPSNLHADIYPSISTCSTPSLVQPGKTVLVTGASRGIGRAIALQYAHASVSCLILCARNGLQLTTLEAEIKKINASIRVLRFAIDVTQDEEVRQCAERVKSQSARLDILVNNAGITAPWVPLAETDPSSWWQTVEVNLKGPYLMLHAFLPLLVSTAKETAKTVDVVNICSIGAHTVFTGASAYQLSKLAVLRLTEFVDVEYAAQGVNAVAVHPGGVPTDMGLGIEQIRPFLKDSPELCGGFCVWLTAAARTWLAGRYVSATWDVDKLESMKDEILEEDKLKVRMVL</sequence>
<dbReference type="OrthoDB" id="1933717at2759"/>
<name>A0A6A6J078_9PLEO</name>
<dbReference type="GeneID" id="54573342"/>
<evidence type="ECO:0000313" key="4">
    <source>
        <dbReference type="EMBL" id="KAF2255250.1"/>
    </source>
</evidence>
<dbReference type="Pfam" id="PF00106">
    <property type="entry name" value="adh_short"/>
    <property type="match status" value="1"/>
</dbReference>
<dbReference type="SUPFAM" id="SSF51735">
    <property type="entry name" value="NAD(P)-binding Rossmann-fold domains"/>
    <property type="match status" value="1"/>
</dbReference>
<dbReference type="PRINTS" id="PR00081">
    <property type="entry name" value="GDHRDH"/>
</dbReference>
<dbReference type="PANTHER" id="PTHR42760:SF37">
    <property type="entry name" value="CLAVALDEHYDE DEHYDROGENASE"/>
    <property type="match status" value="1"/>
</dbReference>
<evidence type="ECO:0000256" key="3">
    <source>
        <dbReference type="RuleBase" id="RU000363"/>
    </source>
</evidence>
<dbReference type="CDD" id="cd05233">
    <property type="entry name" value="SDR_c"/>
    <property type="match status" value="1"/>
</dbReference>
<dbReference type="PANTHER" id="PTHR42760">
    <property type="entry name" value="SHORT-CHAIN DEHYDROGENASES/REDUCTASES FAMILY MEMBER"/>
    <property type="match status" value="1"/>
</dbReference>
<dbReference type="Gene3D" id="3.40.50.720">
    <property type="entry name" value="NAD(P)-binding Rossmann-like Domain"/>
    <property type="match status" value="1"/>
</dbReference>
<accession>A0A6A6J078</accession>
<dbReference type="Proteomes" id="UP000800094">
    <property type="component" value="Unassembled WGS sequence"/>
</dbReference>
<reference evidence="4" key="1">
    <citation type="journal article" date="2020" name="Stud. Mycol.">
        <title>101 Dothideomycetes genomes: a test case for predicting lifestyles and emergence of pathogens.</title>
        <authorList>
            <person name="Haridas S."/>
            <person name="Albert R."/>
            <person name="Binder M."/>
            <person name="Bloem J."/>
            <person name="Labutti K."/>
            <person name="Salamov A."/>
            <person name="Andreopoulos B."/>
            <person name="Baker S."/>
            <person name="Barry K."/>
            <person name="Bills G."/>
            <person name="Bluhm B."/>
            <person name="Cannon C."/>
            <person name="Castanera R."/>
            <person name="Culley D."/>
            <person name="Daum C."/>
            <person name="Ezra D."/>
            <person name="Gonzalez J."/>
            <person name="Henrissat B."/>
            <person name="Kuo A."/>
            <person name="Liang C."/>
            <person name="Lipzen A."/>
            <person name="Lutzoni F."/>
            <person name="Magnuson J."/>
            <person name="Mondo S."/>
            <person name="Nolan M."/>
            <person name="Ohm R."/>
            <person name="Pangilinan J."/>
            <person name="Park H.-J."/>
            <person name="Ramirez L."/>
            <person name="Alfaro M."/>
            <person name="Sun H."/>
            <person name="Tritt A."/>
            <person name="Yoshinaga Y."/>
            <person name="Zwiers L.-H."/>
            <person name="Turgeon B."/>
            <person name="Goodwin S."/>
            <person name="Spatafora J."/>
            <person name="Crous P."/>
            <person name="Grigoriev I."/>
        </authorList>
    </citation>
    <scope>NUCLEOTIDE SEQUENCE</scope>
    <source>
        <strain evidence="4">CBS 122368</strain>
    </source>
</reference>
<dbReference type="PRINTS" id="PR00080">
    <property type="entry name" value="SDRFAMILY"/>
</dbReference>
<keyword evidence="2" id="KW-0560">Oxidoreductase</keyword>
<dbReference type="GO" id="GO:0016616">
    <property type="term" value="F:oxidoreductase activity, acting on the CH-OH group of donors, NAD or NADP as acceptor"/>
    <property type="evidence" value="ECO:0007669"/>
    <property type="project" value="TreeGrafter"/>
</dbReference>
<comment type="similarity">
    <text evidence="1 3">Belongs to the short-chain dehydrogenases/reductases (SDR) family.</text>
</comment>
<protein>
    <submittedName>
        <fullName evidence="4">Putative oxidoreductase ucpA</fullName>
    </submittedName>
</protein>
<dbReference type="RefSeq" id="XP_033690254.1">
    <property type="nucleotide sequence ID" value="XM_033820012.1"/>
</dbReference>
<keyword evidence="5" id="KW-1185">Reference proteome</keyword>